<dbReference type="GO" id="GO:0003735">
    <property type="term" value="F:structural constituent of ribosome"/>
    <property type="evidence" value="ECO:0007669"/>
    <property type="project" value="TreeGrafter"/>
</dbReference>
<dbReference type="GO" id="GO:0070124">
    <property type="term" value="P:mitochondrial translational initiation"/>
    <property type="evidence" value="ECO:0007669"/>
    <property type="project" value="TreeGrafter"/>
</dbReference>
<accession>A0A9P0VZE6</accession>
<feature type="compositionally biased region" description="Low complexity" evidence="1">
    <location>
        <begin position="72"/>
        <end position="87"/>
    </location>
</feature>
<gene>
    <name evidence="2" type="ORF">CLIB1423_10S05380</name>
</gene>
<keyword evidence="3" id="KW-1185">Reference proteome</keyword>
<comment type="caution">
    <text evidence="2">The sequence shown here is derived from an EMBL/GenBank/DDBJ whole genome shotgun (WGS) entry which is preliminary data.</text>
</comment>
<protein>
    <submittedName>
        <fullName evidence="2">Uncharacterized protein</fullName>
    </submittedName>
</protein>
<sequence length="195" mass="21849">MLRSLNSSPMFRFISARQNSTLVQLSQAIKTTSANKATKTNKDSKDKSVISDVDHLLLSFEDTLKTNNGNASSSSPSTPGSSKFTSSDFRARSSNYLLQQPAPHPRDVAKNVRMFGPLAGRTLDVRMGQNVGNIVGGLATLVRTNKVRFLKTEQARFIGKAKLQKQKHRQWWRRNFSAGFKELMSQVRDAKRRGY</sequence>
<dbReference type="InterPro" id="IPR052837">
    <property type="entry name" value="Mitoribosomal_bS21"/>
</dbReference>
<evidence type="ECO:0000313" key="2">
    <source>
        <dbReference type="EMBL" id="CAH2353455.1"/>
    </source>
</evidence>
<evidence type="ECO:0000256" key="1">
    <source>
        <dbReference type="SAM" id="MobiDB-lite"/>
    </source>
</evidence>
<name>A0A9P0VZE6_9ASCO</name>
<dbReference type="AlphaFoldDB" id="A0A9P0VZE6"/>
<evidence type="ECO:0000313" key="3">
    <source>
        <dbReference type="Proteomes" id="UP000837801"/>
    </source>
</evidence>
<reference evidence="2" key="1">
    <citation type="submission" date="2022-03" db="EMBL/GenBank/DDBJ databases">
        <authorList>
            <person name="Legras J.-L."/>
            <person name="Devillers H."/>
            <person name="Grondin C."/>
        </authorList>
    </citation>
    <scope>NUCLEOTIDE SEQUENCE</scope>
    <source>
        <strain evidence="2">CLIB 1423</strain>
    </source>
</reference>
<dbReference type="PANTHER" id="PTHR41237">
    <property type="entry name" value="37S RIBOSOMAL PROTEIN MRP21, MITOCHONDRIAL"/>
    <property type="match status" value="1"/>
</dbReference>
<proteinExistence type="predicted"/>
<organism evidence="2 3">
    <name type="scientific">[Candida] railenensis</name>
    <dbReference type="NCBI Taxonomy" id="45579"/>
    <lineage>
        <taxon>Eukaryota</taxon>
        <taxon>Fungi</taxon>
        <taxon>Dikarya</taxon>
        <taxon>Ascomycota</taxon>
        <taxon>Saccharomycotina</taxon>
        <taxon>Pichiomycetes</taxon>
        <taxon>Debaryomycetaceae</taxon>
        <taxon>Kurtzmaniella</taxon>
    </lineage>
</organism>
<dbReference type="PANTHER" id="PTHR41237:SF1">
    <property type="entry name" value="SMALL RIBOSOMAL SUBUNIT PROTEIN BS21M"/>
    <property type="match status" value="1"/>
</dbReference>
<dbReference type="OrthoDB" id="2501249at2759"/>
<feature type="region of interest" description="Disordered" evidence="1">
    <location>
        <begin position="65"/>
        <end position="87"/>
    </location>
</feature>
<dbReference type="EMBL" id="CAKXYY010000010">
    <property type="protein sequence ID" value="CAH2353455.1"/>
    <property type="molecule type" value="Genomic_DNA"/>
</dbReference>
<dbReference type="Proteomes" id="UP000837801">
    <property type="component" value="Unassembled WGS sequence"/>
</dbReference>
<dbReference type="GO" id="GO:0005763">
    <property type="term" value="C:mitochondrial small ribosomal subunit"/>
    <property type="evidence" value="ECO:0007669"/>
    <property type="project" value="TreeGrafter"/>
</dbReference>